<evidence type="ECO:0008006" key="6">
    <source>
        <dbReference type="Google" id="ProtNLM"/>
    </source>
</evidence>
<keyword evidence="5" id="KW-1185">Reference proteome</keyword>
<dbReference type="Pfam" id="PF02792">
    <property type="entry name" value="Mago_nashi"/>
    <property type="match status" value="1"/>
</dbReference>
<comment type="similarity">
    <text evidence="2">Belongs to the mago nashi family.</text>
</comment>
<keyword evidence="3" id="KW-0539">Nucleus</keyword>
<evidence type="ECO:0000313" key="5">
    <source>
        <dbReference type="Proteomes" id="UP001439008"/>
    </source>
</evidence>
<organism evidence="4 5">
    <name type="scientific">Bonamia ostreae</name>
    <dbReference type="NCBI Taxonomy" id="126728"/>
    <lineage>
        <taxon>Eukaryota</taxon>
        <taxon>Sar</taxon>
        <taxon>Rhizaria</taxon>
        <taxon>Endomyxa</taxon>
        <taxon>Ascetosporea</taxon>
        <taxon>Haplosporida</taxon>
        <taxon>Bonamia</taxon>
    </lineage>
</organism>
<evidence type="ECO:0000256" key="2">
    <source>
        <dbReference type="ARBA" id="ARBA00009270"/>
    </source>
</evidence>
<evidence type="ECO:0000256" key="1">
    <source>
        <dbReference type="ARBA" id="ARBA00004123"/>
    </source>
</evidence>
<sequence>MSATDERFYIRYCIGHKGKFGTEYLEFKIDDSGRLTYINTSDYKREIYIFKELYLSRHLLDEIMNIVRESDIVNQNDENWPKPDFTGKQEIEIVDGQYHISFVTTKIGSLSEIETSRDPDGLKKLHFLVLDLKSIVFDIISLHLRIKPILAV</sequence>
<dbReference type="InterPro" id="IPR036605">
    <property type="entry name" value="Mago_nashi_sf"/>
</dbReference>
<gene>
    <name evidence="4" type="ORF">MHBO_002913</name>
</gene>
<evidence type="ECO:0000256" key="3">
    <source>
        <dbReference type="ARBA" id="ARBA00023242"/>
    </source>
</evidence>
<dbReference type="Proteomes" id="UP001439008">
    <property type="component" value="Unassembled WGS sequence"/>
</dbReference>
<dbReference type="SUPFAM" id="SSF89817">
    <property type="entry name" value="Mago nashi protein"/>
    <property type="match status" value="1"/>
</dbReference>
<dbReference type="InterPro" id="IPR004023">
    <property type="entry name" value="Mago_nashi"/>
</dbReference>
<dbReference type="PANTHER" id="PTHR12638">
    <property type="entry name" value="PROTEIN MAGO NASHI HOMOLOG"/>
    <property type="match status" value="1"/>
</dbReference>
<evidence type="ECO:0000313" key="4">
    <source>
        <dbReference type="EMBL" id="MES1921381.1"/>
    </source>
</evidence>
<comment type="subcellular location">
    <subcellularLocation>
        <location evidence="1">Nucleus</location>
    </subcellularLocation>
</comment>
<name>A0ABV2ANX5_9EUKA</name>
<proteinExistence type="inferred from homology"/>
<dbReference type="EMBL" id="JBDODL010001295">
    <property type="protein sequence ID" value="MES1921381.1"/>
    <property type="molecule type" value="Genomic_DNA"/>
</dbReference>
<dbReference type="PANTHER" id="PTHR12638:SF0">
    <property type="entry name" value="MAGO HOMOLOG, EXON JUNCTION COMPLEX SUBUNIT-RELATED"/>
    <property type="match status" value="1"/>
</dbReference>
<reference evidence="4 5" key="1">
    <citation type="journal article" date="2024" name="BMC Biol.">
        <title>Comparative genomics of Ascetosporea gives new insight into the evolutionary basis for animal parasitism in Rhizaria.</title>
        <authorList>
            <person name="Hiltunen Thoren M."/>
            <person name="Onut-Brannstrom I."/>
            <person name="Alfjorden A."/>
            <person name="Peckova H."/>
            <person name="Swords F."/>
            <person name="Hooper C."/>
            <person name="Holzer A.S."/>
            <person name="Bass D."/>
            <person name="Burki F."/>
        </authorList>
    </citation>
    <scope>NUCLEOTIDE SEQUENCE [LARGE SCALE GENOMIC DNA]</scope>
    <source>
        <strain evidence="4">20-A016</strain>
    </source>
</reference>
<protein>
    <recommendedName>
        <fullName evidence="6">Mago nashi</fullName>
    </recommendedName>
</protein>
<accession>A0ABV2ANX5</accession>
<dbReference type="Gene3D" id="3.30.1560.10">
    <property type="entry name" value="Mago nashi"/>
    <property type="match status" value="1"/>
</dbReference>
<comment type="caution">
    <text evidence="4">The sequence shown here is derived from an EMBL/GenBank/DDBJ whole genome shotgun (WGS) entry which is preliminary data.</text>
</comment>